<gene>
    <name evidence="2" type="ORF">ET445_06915</name>
</gene>
<organism evidence="2 3">
    <name type="scientific">Agromyces protaetiae</name>
    <dbReference type="NCBI Taxonomy" id="2509455"/>
    <lineage>
        <taxon>Bacteria</taxon>
        <taxon>Bacillati</taxon>
        <taxon>Actinomycetota</taxon>
        <taxon>Actinomycetes</taxon>
        <taxon>Micrococcales</taxon>
        <taxon>Microbacteriaceae</taxon>
        <taxon>Agromyces</taxon>
    </lineage>
</organism>
<reference evidence="2 3" key="1">
    <citation type="submission" date="2019-01" db="EMBL/GenBank/DDBJ databases">
        <title>Genome sequencing of strain FW100M-8.</title>
        <authorList>
            <person name="Heo J."/>
            <person name="Kim S.-J."/>
            <person name="Kim J.-S."/>
            <person name="Hong S.-B."/>
            <person name="Kwon S.-W."/>
        </authorList>
    </citation>
    <scope>NUCLEOTIDE SEQUENCE [LARGE SCALE GENOMIC DNA]</scope>
    <source>
        <strain evidence="2 3">FW100M-8</strain>
    </source>
</reference>
<dbReference type="InterPro" id="IPR021005">
    <property type="entry name" value="Znf_CGNR"/>
</dbReference>
<name>A0A4V0YHJ2_9MICO</name>
<protein>
    <submittedName>
        <fullName evidence="2">Zf-CGNR multi-domain protein</fullName>
    </submittedName>
</protein>
<dbReference type="OrthoDB" id="123307at2"/>
<proteinExistence type="predicted"/>
<accession>A0A4V0YHJ2</accession>
<dbReference type="SUPFAM" id="SSF160904">
    <property type="entry name" value="Jann2411-like"/>
    <property type="match status" value="1"/>
</dbReference>
<dbReference type="Pfam" id="PF11706">
    <property type="entry name" value="zf-CGNR"/>
    <property type="match status" value="1"/>
</dbReference>
<sequence length="205" mass="21962">MPVGQWFTSQGDVRWWFDSGALALDFAYTGPIGRVRADGERLRAPDDLTAWLSERFPVAVGAARSRDLFDAVALRDAITRIALAASRGDALPTNDIDVVNLYAATPDVPPALGGGSRQAGRSIQTVGQALSTIARDAVDTFSPANLGRIHECSADDCDLVYLDTSRAGTRRWCSMQRCGNRAKVRAHRARKSASKTAANESAVAA</sequence>
<dbReference type="KEGG" id="agf:ET445_06915"/>
<dbReference type="Pfam" id="PF07336">
    <property type="entry name" value="ABATE"/>
    <property type="match status" value="1"/>
</dbReference>
<dbReference type="InterPro" id="IPR010852">
    <property type="entry name" value="ABATE"/>
</dbReference>
<dbReference type="InterPro" id="IPR023286">
    <property type="entry name" value="ABATE_dom_sf"/>
</dbReference>
<dbReference type="Proteomes" id="UP000291259">
    <property type="component" value="Chromosome"/>
</dbReference>
<feature type="domain" description="Zinc finger CGNR" evidence="1">
    <location>
        <begin position="148"/>
        <end position="191"/>
    </location>
</feature>
<evidence type="ECO:0000259" key="1">
    <source>
        <dbReference type="Pfam" id="PF11706"/>
    </source>
</evidence>
<dbReference type="PANTHER" id="PTHR35525">
    <property type="entry name" value="BLL6575 PROTEIN"/>
    <property type="match status" value="1"/>
</dbReference>
<evidence type="ECO:0000313" key="3">
    <source>
        <dbReference type="Proteomes" id="UP000291259"/>
    </source>
</evidence>
<dbReference type="AlphaFoldDB" id="A0A4V0YHJ2"/>
<dbReference type="EMBL" id="CP035491">
    <property type="protein sequence ID" value="QAY74901.1"/>
    <property type="molecule type" value="Genomic_DNA"/>
</dbReference>
<dbReference type="Gene3D" id="1.10.3300.10">
    <property type="entry name" value="Jann2411-like domain"/>
    <property type="match status" value="1"/>
</dbReference>
<keyword evidence="3" id="KW-1185">Reference proteome</keyword>
<dbReference type="PANTHER" id="PTHR35525:SF3">
    <property type="entry name" value="BLL6575 PROTEIN"/>
    <property type="match status" value="1"/>
</dbReference>
<evidence type="ECO:0000313" key="2">
    <source>
        <dbReference type="EMBL" id="QAY74901.1"/>
    </source>
</evidence>